<gene>
    <name evidence="2" type="ORF">AMATHDRAFT_51498</name>
</gene>
<evidence type="ECO:0000313" key="2">
    <source>
        <dbReference type="EMBL" id="PFH45734.1"/>
    </source>
</evidence>
<dbReference type="EMBL" id="KZ302301">
    <property type="protein sequence ID" value="PFH45734.1"/>
    <property type="molecule type" value="Genomic_DNA"/>
</dbReference>
<protein>
    <submittedName>
        <fullName evidence="2">Uncharacterized protein</fullName>
    </submittedName>
</protein>
<sequence length="443" mass="48789">MPVLRRPLRERRNVNLEVVTSPTKQQQQERKADSKLHASSHKRASSSSHYSKAKASVRGSRRSRHAHHATANTSELSISSIDEIEAQIKALQEAHQAELEAVKRDFLGLVDIDIDAETDFESLDMFSTPRSSTPVQGYHTSSSSPSSPTLYQDSSFSKDEDSFFEVEDPALALAYQDSSFYSVDGEYEGEEDLQSLHEFLPFLFIAFSDGQYTPTSLKASYGVDFTHIIKIAHPVVGGKFSTIPGSISTSVNRKLGTQTMTLTIPSPSTFSPGHKRTYSIGRKQGRRHARVGFTQRMHTLLTEEQLLAVRDFLSLALPYYVEARPSSKKHSAEQVAVLITAPGSPKRQQQYGSDDYDFDGYGNGYGNNNNSNNIPEKISDHGGAADVISAISCYLSFASETPVDTVLAYIDEEEGLGDEWKDAVSRDEEGAGFVEKVAAQVGL</sequence>
<dbReference type="OrthoDB" id="2913041at2759"/>
<feature type="compositionally biased region" description="Polar residues" evidence="1">
    <location>
        <begin position="128"/>
        <end position="140"/>
    </location>
</feature>
<evidence type="ECO:0000313" key="3">
    <source>
        <dbReference type="Proteomes" id="UP000242287"/>
    </source>
</evidence>
<accession>A0A2A9N944</accession>
<dbReference type="Proteomes" id="UP000242287">
    <property type="component" value="Unassembled WGS sequence"/>
</dbReference>
<keyword evidence="3" id="KW-1185">Reference proteome</keyword>
<proteinExistence type="predicted"/>
<dbReference type="AlphaFoldDB" id="A0A2A9N944"/>
<feature type="compositionally biased region" description="Low complexity" evidence="1">
    <location>
        <begin position="45"/>
        <end position="58"/>
    </location>
</feature>
<feature type="region of interest" description="Disordered" evidence="1">
    <location>
        <begin position="1"/>
        <end position="74"/>
    </location>
</feature>
<evidence type="ECO:0000256" key="1">
    <source>
        <dbReference type="SAM" id="MobiDB-lite"/>
    </source>
</evidence>
<feature type="region of interest" description="Disordered" evidence="1">
    <location>
        <begin position="125"/>
        <end position="154"/>
    </location>
</feature>
<feature type="compositionally biased region" description="Basic residues" evidence="1">
    <location>
        <begin position="59"/>
        <end position="68"/>
    </location>
</feature>
<feature type="region of interest" description="Disordered" evidence="1">
    <location>
        <begin position="341"/>
        <end position="377"/>
    </location>
</feature>
<feature type="compositionally biased region" description="Basic and acidic residues" evidence="1">
    <location>
        <begin position="27"/>
        <end position="36"/>
    </location>
</feature>
<name>A0A2A9N944_9AGAR</name>
<organism evidence="2 3">
    <name type="scientific">Amanita thiersii Skay4041</name>
    <dbReference type="NCBI Taxonomy" id="703135"/>
    <lineage>
        <taxon>Eukaryota</taxon>
        <taxon>Fungi</taxon>
        <taxon>Dikarya</taxon>
        <taxon>Basidiomycota</taxon>
        <taxon>Agaricomycotina</taxon>
        <taxon>Agaricomycetes</taxon>
        <taxon>Agaricomycetidae</taxon>
        <taxon>Agaricales</taxon>
        <taxon>Pluteineae</taxon>
        <taxon>Amanitaceae</taxon>
        <taxon>Amanita</taxon>
    </lineage>
</organism>
<reference evidence="2 3" key="1">
    <citation type="submission" date="2014-02" db="EMBL/GenBank/DDBJ databases">
        <title>Transposable element dynamics among asymbiotic and ectomycorrhizal Amanita fungi.</title>
        <authorList>
            <consortium name="DOE Joint Genome Institute"/>
            <person name="Hess J."/>
            <person name="Skrede I."/>
            <person name="Wolfe B."/>
            <person name="LaButti K."/>
            <person name="Ohm R.A."/>
            <person name="Grigoriev I.V."/>
            <person name="Pringle A."/>
        </authorList>
    </citation>
    <scope>NUCLEOTIDE SEQUENCE [LARGE SCALE GENOMIC DNA]</scope>
    <source>
        <strain evidence="2 3">SKay4041</strain>
    </source>
</reference>